<dbReference type="InterPro" id="IPR036249">
    <property type="entry name" value="Thioredoxin-like_sf"/>
</dbReference>
<dbReference type="AlphaFoldDB" id="A0A1M5NAX0"/>
<dbReference type="EMBL" id="FQWZ01000003">
    <property type="protein sequence ID" value="SHG86339.1"/>
    <property type="molecule type" value="Genomic_DNA"/>
</dbReference>
<keyword evidence="1" id="KW-0812">Transmembrane</keyword>
<dbReference type="Proteomes" id="UP000199758">
    <property type="component" value="Unassembled WGS sequence"/>
</dbReference>
<protein>
    <recommendedName>
        <fullName evidence="4">Cytochrome oxidase Cu insertion factor, SCO1/SenC/PrrC family</fullName>
    </recommendedName>
</protein>
<sequence length="204" mass="22452">MNAATPATRSRVPGRIQFLLLAVLFFTPFVAAWMLYFYFPDLRPSGTTNYGELVSPIKPVPEQSWTLPDGSKAVTSELNRKWTVLQLGGADCDAACGERVLLTRQLRTALNADRERVQRVLLVTDAAALPALQQRLAADHGDLLLRADAPGLDAAFFGSRDANALYLIDPLGNYLMLYPDRGTQSDFKGLQKDLKKLLKLSQSG</sequence>
<dbReference type="RefSeq" id="WP_072896483.1">
    <property type="nucleotide sequence ID" value="NZ_FQWZ01000003.1"/>
</dbReference>
<evidence type="ECO:0008006" key="4">
    <source>
        <dbReference type="Google" id="ProtNLM"/>
    </source>
</evidence>
<dbReference type="OrthoDB" id="9785445at2"/>
<keyword evidence="1" id="KW-0472">Membrane</keyword>
<dbReference type="SUPFAM" id="SSF52833">
    <property type="entry name" value="Thioredoxin-like"/>
    <property type="match status" value="1"/>
</dbReference>
<feature type="transmembrane region" description="Helical" evidence="1">
    <location>
        <begin position="18"/>
        <end position="39"/>
    </location>
</feature>
<proteinExistence type="predicted"/>
<evidence type="ECO:0000313" key="2">
    <source>
        <dbReference type="EMBL" id="SHG86339.1"/>
    </source>
</evidence>
<evidence type="ECO:0000313" key="3">
    <source>
        <dbReference type="Proteomes" id="UP000199758"/>
    </source>
</evidence>
<accession>A0A1M5NAX0</accession>
<gene>
    <name evidence="2" type="ORF">SAMN04488068_1719</name>
</gene>
<dbReference type="STRING" id="490188.SAMN04488068_1719"/>
<keyword evidence="1" id="KW-1133">Transmembrane helix</keyword>
<organism evidence="2 3">
    <name type="scientific">Hydrocarboniphaga daqingensis</name>
    <dbReference type="NCBI Taxonomy" id="490188"/>
    <lineage>
        <taxon>Bacteria</taxon>
        <taxon>Pseudomonadati</taxon>
        <taxon>Pseudomonadota</taxon>
        <taxon>Gammaproteobacteria</taxon>
        <taxon>Nevskiales</taxon>
        <taxon>Nevskiaceae</taxon>
        <taxon>Hydrocarboniphaga</taxon>
    </lineage>
</organism>
<name>A0A1M5NAX0_9GAMM</name>
<evidence type="ECO:0000256" key="1">
    <source>
        <dbReference type="SAM" id="Phobius"/>
    </source>
</evidence>
<reference evidence="2 3" key="1">
    <citation type="submission" date="2016-11" db="EMBL/GenBank/DDBJ databases">
        <authorList>
            <person name="Jaros S."/>
            <person name="Januszkiewicz K."/>
            <person name="Wedrychowicz H."/>
        </authorList>
    </citation>
    <scope>NUCLEOTIDE SEQUENCE [LARGE SCALE GENOMIC DNA]</scope>
    <source>
        <strain evidence="2 3">CGMCC 1.7049</strain>
    </source>
</reference>
<keyword evidence="3" id="KW-1185">Reference proteome</keyword>